<evidence type="ECO:0000313" key="3">
    <source>
        <dbReference type="Proteomes" id="UP000332933"/>
    </source>
</evidence>
<protein>
    <submittedName>
        <fullName evidence="2">Aste57867_17059 protein</fullName>
    </submittedName>
</protein>
<evidence type="ECO:0000313" key="2">
    <source>
        <dbReference type="EMBL" id="VFT93820.1"/>
    </source>
</evidence>
<keyword evidence="3" id="KW-1185">Reference proteome</keyword>
<dbReference type="OrthoDB" id="9978173at2759"/>
<reference evidence="2 3" key="1">
    <citation type="submission" date="2019-03" db="EMBL/GenBank/DDBJ databases">
        <authorList>
            <person name="Gaulin E."/>
            <person name="Dumas B."/>
        </authorList>
    </citation>
    <scope>NUCLEOTIDE SEQUENCE [LARGE SCALE GENOMIC DNA]</scope>
    <source>
        <strain evidence="2">CBS 568.67</strain>
    </source>
</reference>
<dbReference type="AlphaFoldDB" id="A0A485LAB1"/>
<dbReference type="Pfam" id="PF14388">
    <property type="entry name" value="DUF4419"/>
    <property type="match status" value="1"/>
</dbReference>
<sequence>MASDKDHTQPPCCHKDQLSEYPVLEVDDMAPSCLKVDVEINDHGVEYEMLLFAGHTSLEVVSSNTFAPQLTWALASKQEQHMTTNE</sequence>
<dbReference type="EMBL" id="CAADRA010006042">
    <property type="protein sequence ID" value="VFT93820.1"/>
    <property type="molecule type" value="Genomic_DNA"/>
</dbReference>
<reference evidence="1" key="2">
    <citation type="submission" date="2019-06" db="EMBL/GenBank/DDBJ databases">
        <title>Genomics analysis of Aphanomyces spp. identifies a new class of oomycete effector associated with host adaptation.</title>
        <authorList>
            <person name="Gaulin E."/>
        </authorList>
    </citation>
    <scope>NUCLEOTIDE SEQUENCE</scope>
    <source>
        <strain evidence="1">CBS 578.67</strain>
    </source>
</reference>
<proteinExistence type="predicted"/>
<gene>
    <name evidence="2" type="primary">Aste57867_17059</name>
    <name evidence="1" type="ORF">As57867_017001</name>
    <name evidence="2" type="ORF">ASTE57867_17059</name>
</gene>
<dbReference type="Proteomes" id="UP000332933">
    <property type="component" value="Unassembled WGS sequence"/>
</dbReference>
<dbReference type="InterPro" id="IPR025533">
    <property type="entry name" value="DUF4419"/>
</dbReference>
<name>A0A485LAB1_9STRA</name>
<evidence type="ECO:0000313" key="1">
    <source>
        <dbReference type="EMBL" id="KAF0691788.1"/>
    </source>
</evidence>
<dbReference type="EMBL" id="VJMH01006021">
    <property type="protein sequence ID" value="KAF0691788.1"/>
    <property type="molecule type" value="Genomic_DNA"/>
</dbReference>
<organism evidence="2 3">
    <name type="scientific">Aphanomyces stellatus</name>
    <dbReference type="NCBI Taxonomy" id="120398"/>
    <lineage>
        <taxon>Eukaryota</taxon>
        <taxon>Sar</taxon>
        <taxon>Stramenopiles</taxon>
        <taxon>Oomycota</taxon>
        <taxon>Saprolegniomycetes</taxon>
        <taxon>Saprolegniales</taxon>
        <taxon>Verrucalvaceae</taxon>
        <taxon>Aphanomyces</taxon>
    </lineage>
</organism>
<accession>A0A485LAB1</accession>